<dbReference type="EMBL" id="VUJU01001974">
    <property type="protein sequence ID" value="KAF0763071.1"/>
    <property type="molecule type" value="Genomic_DNA"/>
</dbReference>
<keyword evidence="2" id="KW-1185">Reference proteome</keyword>
<dbReference type="Proteomes" id="UP000478052">
    <property type="component" value="Unassembled WGS sequence"/>
</dbReference>
<name>A0A6G0YY20_APHCR</name>
<organism evidence="1 2">
    <name type="scientific">Aphis craccivora</name>
    <name type="common">Cowpea aphid</name>
    <dbReference type="NCBI Taxonomy" id="307492"/>
    <lineage>
        <taxon>Eukaryota</taxon>
        <taxon>Metazoa</taxon>
        <taxon>Ecdysozoa</taxon>
        <taxon>Arthropoda</taxon>
        <taxon>Hexapoda</taxon>
        <taxon>Insecta</taxon>
        <taxon>Pterygota</taxon>
        <taxon>Neoptera</taxon>
        <taxon>Paraneoptera</taxon>
        <taxon>Hemiptera</taxon>
        <taxon>Sternorrhyncha</taxon>
        <taxon>Aphidomorpha</taxon>
        <taxon>Aphidoidea</taxon>
        <taxon>Aphididae</taxon>
        <taxon>Aphidini</taxon>
        <taxon>Aphis</taxon>
        <taxon>Aphis</taxon>
    </lineage>
</organism>
<dbReference type="AlphaFoldDB" id="A0A6G0YY20"/>
<accession>A0A6G0YY20</accession>
<gene>
    <name evidence="1" type="ORF">FWK35_00010826</name>
</gene>
<proteinExistence type="predicted"/>
<comment type="caution">
    <text evidence="1">The sequence shown here is derived from an EMBL/GenBank/DDBJ whole genome shotgun (WGS) entry which is preliminary data.</text>
</comment>
<protein>
    <submittedName>
        <fullName evidence="1">Uncharacterized protein</fullName>
    </submittedName>
</protein>
<reference evidence="1 2" key="1">
    <citation type="submission" date="2019-08" db="EMBL/GenBank/DDBJ databases">
        <title>Whole genome of Aphis craccivora.</title>
        <authorList>
            <person name="Voronova N.V."/>
            <person name="Shulinski R.S."/>
            <person name="Bandarenka Y.V."/>
            <person name="Zhorov D.G."/>
            <person name="Warner D."/>
        </authorList>
    </citation>
    <scope>NUCLEOTIDE SEQUENCE [LARGE SCALE GENOMIC DNA]</scope>
    <source>
        <strain evidence="1">180601</strain>
        <tissue evidence="1">Whole Body</tissue>
    </source>
</reference>
<evidence type="ECO:0000313" key="1">
    <source>
        <dbReference type="EMBL" id="KAF0763071.1"/>
    </source>
</evidence>
<evidence type="ECO:0000313" key="2">
    <source>
        <dbReference type="Proteomes" id="UP000478052"/>
    </source>
</evidence>
<sequence length="167" mass="19592">MLILCGYLLPSVFATNSCNIDGDFQFALSNTKLKLIFHIKQEKSILSKTYKKYIMWLVCVECLLSVDSERSDECILILQWCVCFFFVSVYSITSRNNASISNFGGGFRWLSEYPWCIIEVKSKYFQENREKQKKVTENGNFYAKLFITQKLITITEIFRLYTLFLLL</sequence>